<gene>
    <name evidence="1" type="ORF">JKL49_13730</name>
</gene>
<organism evidence="1">
    <name type="scientific">Phenylobacterium glaciei</name>
    <dbReference type="NCBI Taxonomy" id="2803784"/>
    <lineage>
        <taxon>Bacteria</taxon>
        <taxon>Pseudomonadati</taxon>
        <taxon>Pseudomonadota</taxon>
        <taxon>Alphaproteobacteria</taxon>
        <taxon>Caulobacterales</taxon>
        <taxon>Caulobacteraceae</taxon>
        <taxon>Phenylobacterium</taxon>
    </lineage>
</organism>
<reference evidence="1" key="1">
    <citation type="submission" date="2021-01" db="EMBL/GenBank/DDBJ databases">
        <title>Genome sequence of Phenylobacterium sp. 20VBR1 isolated from a valley glaceir, Ny-Alesund, Svalbard.</title>
        <authorList>
            <person name="Thomas F.A."/>
            <person name="Krishnan K.P."/>
            <person name="Sinha R.K."/>
        </authorList>
    </citation>
    <scope>NUCLEOTIDE SEQUENCE</scope>
    <source>
        <strain evidence="1">20VBR1</strain>
    </source>
</reference>
<evidence type="ECO:0000313" key="1">
    <source>
        <dbReference type="EMBL" id="QQZ51840.1"/>
    </source>
</evidence>
<accession>A0A974P7F9</accession>
<sequence length="88" mass="9865">MKRAKQDWILLLPPEIRLTHDWAERVARGIKQGRSAGLKGQSDGGWLIDRLKPSPWGLLVRKSELGNLAPNADLAGLRRQFGRLATLK</sequence>
<proteinExistence type="predicted"/>
<dbReference type="AlphaFoldDB" id="A0A974P7F9"/>
<dbReference type="EMBL" id="CP068570">
    <property type="protein sequence ID" value="QQZ51840.1"/>
    <property type="molecule type" value="Genomic_DNA"/>
</dbReference>
<name>A0A974P7F9_9CAUL</name>
<protein>
    <submittedName>
        <fullName evidence="1">Uncharacterized protein</fullName>
    </submittedName>
</protein>